<dbReference type="InterPro" id="IPR042070">
    <property type="entry name" value="PucR_C-HTH_sf"/>
</dbReference>
<evidence type="ECO:0000313" key="2">
    <source>
        <dbReference type="EMBL" id="MCL3994329.1"/>
    </source>
</evidence>
<dbReference type="InterPro" id="IPR025736">
    <property type="entry name" value="PucR_C-HTH_dom"/>
</dbReference>
<protein>
    <submittedName>
        <fullName evidence="2">Helix-turn-helix domain-containing protein</fullName>
    </submittedName>
</protein>
<keyword evidence="3" id="KW-1185">Reference proteome</keyword>
<dbReference type="EMBL" id="JAMCCK010000018">
    <property type="protein sequence ID" value="MCL3994329.1"/>
    <property type="molecule type" value="Genomic_DNA"/>
</dbReference>
<reference evidence="2 3" key="1">
    <citation type="submission" date="2022-05" db="EMBL/GenBank/DDBJ databases">
        <title>Genome Resource of Streptomyces lavenduligriseus GA1-1, a Strain with Broad-Spectrum Antifungal Activity against Phytopathogenic Fungi.</title>
        <authorList>
            <person name="Qi D."/>
        </authorList>
    </citation>
    <scope>NUCLEOTIDE SEQUENCE [LARGE SCALE GENOMIC DNA]</scope>
    <source>
        <strain evidence="2 3">GA1-1</strain>
    </source>
</reference>
<organism evidence="2 3">
    <name type="scientific">Streptomyces lavenduligriseus</name>
    <dbReference type="NCBI Taxonomy" id="67315"/>
    <lineage>
        <taxon>Bacteria</taxon>
        <taxon>Bacillati</taxon>
        <taxon>Actinomycetota</taxon>
        <taxon>Actinomycetes</taxon>
        <taxon>Kitasatosporales</taxon>
        <taxon>Streptomycetaceae</taxon>
        <taxon>Streptomyces</taxon>
    </lineage>
</organism>
<evidence type="ECO:0000259" key="1">
    <source>
        <dbReference type="Pfam" id="PF13556"/>
    </source>
</evidence>
<sequence>MPWNRTAPEVARALEVHPQTARKRLRRLAELLGERLSDPAFRFGALLALRTRALPGAAS</sequence>
<dbReference type="Gene3D" id="1.10.10.2840">
    <property type="entry name" value="PucR C-terminal helix-turn-helix domain"/>
    <property type="match status" value="1"/>
</dbReference>
<evidence type="ECO:0000313" key="3">
    <source>
        <dbReference type="Proteomes" id="UP001202052"/>
    </source>
</evidence>
<comment type="caution">
    <text evidence="2">The sequence shown here is derived from an EMBL/GenBank/DDBJ whole genome shotgun (WGS) entry which is preliminary data.</text>
</comment>
<accession>A0ABT0NSA7</accession>
<gene>
    <name evidence="2" type="ORF">M4438_12470</name>
</gene>
<feature type="domain" description="PucR C-terminal helix-turn-helix" evidence="1">
    <location>
        <begin position="5"/>
        <end position="50"/>
    </location>
</feature>
<name>A0ABT0NSA7_9ACTN</name>
<dbReference type="RefSeq" id="WP_249459188.1">
    <property type="nucleotide sequence ID" value="NZ_JAMCCK010000018.1"/>
</dbReference>
<proteinExistence type="predicted"/>
<dbReference type="Pfam" id="PF13556">
    <property type="entry name" value="HTH_30"/>
    <property type="match status" value="1"/>
</dbReference>
<dbReference type="Proteomes" id="UP001202052">
    <property type="component" value="Unassembled WGS sequence"/>
</dbReference>